<accession>A0A7H4PB13</accession>
<keyword evidence="2" id="KW-0813">Transport</keyword>
<dbReference type="Pfam" id="PF00083">
    <property type="entry name" value="Sugar_tr"/>
    <property type="match status" value="1"/>
</dbReference>
<evidence type="ECO:0000256" key="7">
    <source>
        <dbReference type="SAM" id="Phobius"/>
    </source>
</evidence>
<proteinExistence type="predicted"/>
<dbReference type="GO" id="GO:0005886">
    <property type="term" value="C:plasma membrane"/>
    <property type="evidence" value="ECO:0007669"/>
    <property type="project" value="UniProtKB-SubCell"/>
</dbReference>
<keyword evidence="4 7" id="KW-0812">Transmembrane</keyword>
<dbReference type="Proteomes" id="UP000254571">
    <property type="component" value="Unassembled WGS sequence"/>
</dbReference>
<dbReference type="FunFam" id="1.20.1250.20:FF:000001">
    <property type="entry name" value="Dicarboxylate MFS transporter"/>
    <property type="match status" value="1"/>
</dbReference>
<feature type="domain" description="Major facilitator superfamily (MFS) profile" evidence="8">
    <location>
        <begin position="38"/>
        <end position="454"/>
    </location>
</feature>
<dbReference type="PANTHER" id="PTHR43045:SF1">
    <property type="entry name" value="SHIKIMATE TRANSPORTER"/>
    <property type="match status" value="1"/>
</dbReference>
<feature type="transmembrane region" description="Helical" evidence="7">
    <location>
        <begin position="401"/>
        <end position="423"/>
    </location>
</feature>
<comment type="caution">
    <text evidence="9">The sequence shown here is derived from an EMBL/GenBank/DDBJ whole genome shotgun (WGS) entry which is preliminary data.</text>
</comment>
<evidence type="ECO:0000259" key="8">
    <source>
        <dbReference type="PROSITE" id="PS50850"/>
    </source>
</evidence>
<feature type="transmembrane region" description="Helical" evidence="7">
    <location>
        <begin position="269"/>
        <end position="294"/>
    </location>
</feature>
<feature type="transmembrane region" description="Helical" evidence="7">
    <location>
        <begin position="75"/>
        <end position="100"/>
    </location>
</feature>
<feature type="transmembrane region" description="Helical" evidence="7">
    <location>
        <begin position="112"/>
        <end position="132"/>
    </location>
</feature>
<evidence type="ECO:0000256" key="1">
    <source>
        <dbReference type="ARBA" id="ARBA00004651"/>
    </source>
</evidence>
<dbReference type="GO" id="GO:0022857">
    <property type="term" value="F:transmembrane transporter activity"/>
    <property type="evidence" value="ECO:0007669"/>
    <property type="project" value="InterPro"/>
</dbReference>
<feature type="transmembrane region" description="Helical" evidence="7">
    <location>
        <begin position="336"/>
        <end position="355"/>
    </location>
</feature>
<dbReference type="SUPFAM" id="SSF103473">
    <property type="entry name" value="MFS general substrate transporter"/>
    <property type="match status" value="1"/>
</dbReference>
<evidence type="ECO:0000256" key="4">
    <source>
        <dbReference type="ARBA" id="ARBA00022692"/>
    </source>
</evidence>
<organism evidence="9 10">
    <name type="scientific">Klebsiella grimontii</name>
    <dbReference type="NCBI Taxonomy" id="2058152"/>
    <lineage>
        <taxon>Bacteria</taxon>
        <taxon>Pseudomonadati</taxon>
        <taxon>Pseudomonadota</taxon>
        <taxon>Gammaproteobacteria</taxon>
        <taxon>Enterobacterales</taxon>
        <taxon>Enterobacteriaceae</taxon>
        <taxon>Klebsiella/Raoultella group</taxon>
        <taxon>Klebsiella</taxon>
    </lineage>
</organism>
<evidence type="ECO:0000256" key="6">
    <source>
        <dbReference type="ARBA" id="ARBA00023136"/>
    </source>
</evidence>
<dbReference type="PROSITE" id="PS50850">
    <property type="entry name" value="MFS"/>
    <property type="match status" value="1"/>
</dbReference>
<keyword evidence="3" id="KW-1003">Cell membrane</keyword>
<reference evidence="9 10" key="1">
    <citation type="submission" date="2018-06" db="EMBL/GenBank/DDBJ databases">
        <authorList>
            <consortium name="Pathogen Informatics"/>
            <person name="Doyle S."/>
        </authorList>
    </citation>
    <scope>NUCLEOTIDE SEQUENCE [LARGE SCALE GENOMIC DNA]</scope>
    <source>
        <strain evidence="9 10">NCTC9149</strain>
    </source>
</reference>
<evidence type="ECO:0000256" key="5">
    <source>
        <dbReference type="ARBA" id="ARBA00022989"/>
    </source>
</evidence>
<keyword evidence="5 7" id="KW-1133">Transmembrane helix</keyword>
<evidence type="ECO:0000256" key="2">
    <source>
        <dbReference type="ARBA" id="ARBA00022448"/>
    </source>
</evidence>
<feature type="transmembrane region" description="Helical" evidence="7">
    <location>
        <begin position="138"/>
        <end position="155"/>
    </location>
</feature>
<dbReference type="InterPro" id="IPR036259">
    <property type="entry name" value="MFS_trans_sf"/>
</dbReference>
<comment type="subcellular location">
    <subcellularLocation>
        <location evidence="1">Cell membrane</location>
        <topology evidence="1">Multi-pass membrane protein</topology>
    </subcellularLocation>
</comment>
<name>A0A7H4PB13_9ENTR</name>
<keyword evidence="6 7" id="KW-0472">Membrane</keyword>
<feature type="transmembrane region" description="Helical" evidence="7">
    <location>
        <begin position="429"/>
        <end position="448"/>
    </location>
</feature>
<feature type="transmembrane region" description="Helical" evidence="7">
    <location>
        <begin position="176"/>
        <end position="198"/>
    </location>
</feature>
<dbReference type="InterPro" id="IPR020846">
    <property type="entry name" value="MFS_dom"/>
</dbReference>
<dbReference type="PANTHER" id="PTHR43045">
    <property type="entry name" value="SHIKIMATE TRANSPORTER"/>
    <property type="match status" value="1"/>
</dbReference>
<evidence type="ECO:0000256" key="3">
    <source>
        <dbReference type="ARBA" id="ARBA00022475"/>
    </source>
</evidence>
<feature type="transmembrane region" description="Helical" evidence="7">
    <location>
        <begin position="306"/>
        <end position="324"/>
    </location>
</feature>
<protein>
    <submittedName>
        <fullName evidence="9">Integral membrane transport protein</fullName>
    </submittedName>
</protein>
<dbReference type="Gene3D" id="1.20.1250.20">
    <property type="entry name" value="MFS general substrate transporter like domains"/>
    <property type="match status" value="2"/>
</dbReference>
<evidence type="ECO:0000313" key="10">
    <source>
        <dbReference type="Proteomes" id="UP000254571"/>
    </source>
</evidence>
<dbReference type="CDD" id="cd17369">
    <property type="entry name" value="MFS_ShiA_like"/>
    <property type="match status" value="1"/>
</dbReference>
<gene>
    <name evidence="9" type="primary">proP_4</name>
    <name evidence="9" type="ORF">NCTC9149_06127</name>
</gene>
<feature type="transmembrane region" description="Helical" evidence="7">
    <location>
        <begin position="210"/>
        <end position="229"/>
    </location>
</feature>
<dbReference type="AlphaFoldDB" id="A0A7H4PB13"/>
<dbReference type="EMBL" id="UGMX01000002">
    <property type="protein sequence ID" value="STW09628.1"/>
    <property type="molecule type" value="Genomic_DNA"/>
</dbReference>
<feature type="transmembrane region" description="Helical" evidence="7">
    <location>
        <begin position="361"/>
        <end position="381"/>
    </location>
</feature>
<evidence type="ECO:0000313" key="9">
    <source>
        <dbReference type="EMBL" id="STW09628.1"/>
    </source>
</evidence>
<dbReference type="InterPro" id="IPR005828">
    <property type="entry name" value="MFS_sugar_transport-like"/>
</dbReference>
<sequence>MIQDRGFNDDYAYLARHDPAKNEQTSQQTHERRKLLTVLGSGLSGTTIEFYDFFIYGTAAALVFPSLFFPNLSPLMALLVSFLTLSITFVSRPIGAIVFGHYGDKIGRKKSLVLSLMIMGISTFFIGLIPSYNTIGNAAPLILIFLRLCQGFAIGGEWGGATTLITEYAPRHRRGFFGTFVQLGNVLGLFIATGVFALVVMLPEEDLMSWGWRVPFLLSIALLFVGMFIRSRIEETPVFQENQKQQQNAPKAAEQKFPILTVLKHHRKAVFLAMGMRMGEIVLGWLTVAFFMSYVTRELNFTRETALNGLLLASFVGIFTFPFFGWLSDKIGRRPVYLAGAAITLIFAFPLFWMIDSGSVKMFMFATTFCYSVGLGMMFSVQPAFFSELFDTSVRYTGVSLGFQLANIVGGLTPMIGTLLLVWSGGASWPISLFLACMALITILCVCVTRESYNDELNEVKK</sequence>